<evidence type="ECO:0000313" key="6">
    <source>
        <dbReference type="EMBL" id="MFM0002752.1"/>
    </source>
</evidence>
<keyword evidence="7" id="KW-1185">Reference proteome</keyword>
<protein>
    <submittedName>
        <fullName evidence="6">Tyrosine-type recombinase/integrase</fullName>
    </submittedName>
</protein>
<dbReference type="EMBL" id="JAQQEZ010000010">
    <property type="protein sequence ID" value="MFM0002752.1"/>
    <property type="molecule type" value="Genomic_DNA"/>
</dbReference>
<feature type="domain" description="Tyr recombinase" evidence="5">
    <location>
        <begin position="162"/>
        <end position="333"/>
    </location>
</feature>
<dbReference type="InterPro" id="IPR013762">
    <property type="entry name" value="Integrase-like_cat_sf"/>
</dbReference>
<gene>
    <name evidence="6" type="ORF">PQR57_17160</name>
</gene>
<keyword evidence="4" id="KW-0233">DNA recombination</keyword>
<dbReference type="InterPro" id="IPR050808">
    <property type="entry name" value="Phage_Integrase"/>
</dbReference>
<dbReference type="SUPFAM" id="SSF56349">
    <property type="entry name" value="DNA breaking-rejoining enzymes"/>
    <property type="match status" value="1"/>
</dbReference>
<dbReference type="PANTHER" id="PTHR30629">
    <property type="entry name" value="PROPHAGE INTEGRASE"/>
    <property type="match status" value="1"/>
</dbReference>
<name>A0ABW9AQ92_9BURK</name>
<evidence type="ECO:0000256" key="3">
    <source>
        <dbReference type="ARBA" id="ARBA00023125"/>
    </source>
</evidence>
<keyword evidence="3" id="KW-0238">DNA-binding</keyword>
<evidence type="ECO:0000256" key="1">
    <source>
        <dbReference type="ARBA" id="ARBA00008857"/>
    </source>
</evidence>
<evidence type="ECO:0000259" key="5">
    <source>
        <dbReference type="PROSITE" id="PS51898"/>
    </source>
</evidence>
<evidence type="ECO:0000256" key="2">
    <source>
        <dbReference type="ARBA" id="ARBA00022908"/>
    </source>
</evidence>
<keyword evidence="2" id="KW-0229">DNA integration</keyword>
<dbReference type="InterPro" id="IPR010998">
    <property type="entry name" value="Integrase_recombinase_N"/>
</dbReference>
<proteinExistence type="inferred from homology"/>
<evidence type="ECO:0000313" key="7">
    <source>
        <dbReference type="Proteomes" id="UP001629230"/>
    </source>
</evidence>
<accession>A0ABW9AQ92</accession>
<reference evidence="6 7" key="1">
    <citation type="journal article" date="2024" name="Chem. Sci.">
        <title>Discovery of megapolipeptins by genome mining of a Burkholderiales bacteria collection.</title>
        <authorList>
            <person name="Paulo B.S."/>
            <person name="Recchia M.J.J."/>
            <person name="Lee S."/>
            <person name="Fergusson C.H."/>
            <person name="Romanowski S.B."/>
            <person name="Hernandez A."/>
            <person name="Krull N."/>
            <person name="Liu D.Y."/>
            <person name="Cavanagh H."/>
            <person name="Bos A."/>
            <person name="Gray C.A."/>
            <person name="Murphy B.T."/>
            <person name="Linington R.G."/>
            <person name="Eustaquio A.S."/>
        </authorList>
    </citation>
    <scope>NUCLEOTIDE SEQUENCE [LARGE SCALE GENOMIC DNA]</scope>
    <source>
        <strain evidence="6 7">RL17-350-BIC-A</strain>
    </source>
</reference>
<dbReference type="InterPro" id="IPR011010">
    <property type="entry name" value="DNA_brk_join_enz"/>
</dbReference>
<comment type="caution">
    <text evidence="6">The sequence shown here is derived from an EMBL/GenBank/DDBJ whole genome shotgun (WGS) entry which is preliminary data.</text>
</comment>
<sequence length="342" mass="38372">MNQRTMTYHLFRVGKVWHYRFQVGGARTQRSTGERVRGRAEQLAGLAYRDALLKSGANCNCPTLRELVRLWLDAHRQTASASHLQGVEIFGRLHLYSLADTAISNLTTAKIEEARNLHLGTHAPNSVNHWSRIIRLLCKWAAHRGMIDAVPFTVKMLKVQRKPRATLPVSLSLDWLRTLDELGRPPVQIAVRLMLGMGLREAEAASARWEWLDAARQTYTPGQTKGREAEPVPVPAWLIDYLRPFRKPTGLIVARTDGRAFGRGFTRASIAIASRRIGIDRITPHRLRGTFATLLSENGAPVQVVQKVMRHKSVLTTVGYLESDLTHAAKAQQRIAEQCGFA</sequence>
<dbReference type="InterPro" id="IPR002104">
    <property type="entry name" value="Integrase_catalytic"/>
</dbReference>
<evidence type="ECO:0000256" key="4">
    <source>
        <dbReference type="ARBA" id="ARBA00023172"/>
    </source>
</evidence>
<dbReference type="PANTHER" id="PTHR30629:SF2">
    <property type="entry name" value="PROPHAGE INTEGRASE INTS-RELATED"/>
    <property type="match status" value="1"/>
</dbReference>
<comment type="similarity">
    <text evidence="1">Belongs to the 'phage' integrase family.</text>
</comment>
<dbReference type="Gene3D" id="1.10.443.10">
    <property type="entry name" value="Intergrase catalytic core"/>
    <property type="match status" value="1"/>
</dbReference>
<organism evidence="6 7">
    <name type="scientific">Paraburkholderia dipogonis</name>
    <dbReference type="NCBI Taxonomy" id="1211383"/>
    <lineage>
        <taxon>Bacteria</taxon>
        <taxon>Pseudomonadati</taxon>
        <taxon>Pseudomonadota</taxon>
        <taxon>Betaproteobacteria</taxon>
        <taxon>Burkholderiales</taxon>
        <taxon>Burkholderiaceae</taxon>
        <taxon>Paraburkholderia</taxon>
    </lineage>
</organism>
<dbReference type="PROSITE" id="PS51898">
    <property type="entry name" value="TYR_RECOMBINASE"/>
    <property type="match status" value="1"/>
</dbReference>
<dbReference type="Gene3D" id="1.10.150.130">
    <property type="match status" value="1"/>
</dbReference>
<dbReference type="Pfam" id="PF00589">
    <property type="entry name" value="Phage_integrase"/>
    <property type="match status" value="1"/>
</dbReference>
<dbReference type="RefSeq" id="WP_408178019.1">
    <property type="nucleotide sequence ID" value="NZ_JAQQEZ010000010.1"/>
</dbReference>
<dbReference type="Proteomes" id="UP001629230">
    <property type="component" value="Unassembled WGS sequence"/>
</dbReference>